<proteinExistence type="predicted"/>
<evidence type="ECO:0000313" key="2">
    <source>
        <dbReference type="EMBL" id="GFZ29525.1"/>
    </source>
</evidence>
<comment type="caution">
    <text evidence="2">The sequence shown here is derived from an EMBL/GenBank/DDBJ whole genome shotgun (WGS) entry which is preliminary data.</text>
</comment>
<evidence type="ECO:0000313" key="3">
    <source>
        <dbReference type="Proteomes" id="UP000663802"/>
    </source>
</evidence>
<organism evidence="2 3">
    <name type="scientific">Clostridium zeae</name>
    <dbReference type="NCBI Taxonomy" id="2759022"/>
    <lineage>
        <taxon>Bacteria</taxon>
        <taxon>Bacillati</taxon>
        <taxon>Bacillota</taxon>
        <taxon>Clostridia</taxon>
        <taxon>Eubacteriales</taxon>
        <taxon>Clostridiaceae</taxon>
        <taxon>Clostridium</taxon>
    </lineage>
</organism>
<evidence type="ECO:0000256" key="1">
    <source>
        <dbReference type="SAM" id="SignalP"/>
    </source>
</evidence>
<gene>
    <name evidence="2" type="ORF">CSC2_00510</name>
</gene>
<accession>A0ABQ1E464</accession>
<dbReference type="EMBL" id="BMBA01000001">
    <property type="protein sequence ID" value="GFZ29525.1"/>
    <property type="molecule type" value="Genomic_DNA"/>
</dbReference>
<feature type="chain" id="PRO_5045637135" evidence="1">
    <location>
        <begin position="27"/>
        <end position="169"/>
    </location>
</feature>
<sequence length="169" mass="18054">MKKSTLKKRIFAFTIMGVVAAMPVMASATGSPYVKSPSTKTGTMVSGTAYSCYAAAKTATGSSTYTYFRNYTSLTSGFVASSGRKVHMELWEDDGLFNANDQVKTYEGSFKDRTLSSITFLSTQTSGEIEGSGDNCAELYLKMSVDAVSGDNTSDTVNSGLFEYSVGIN</sequence>
<keyword evidence="3" id="KW-1185">Reference proteome</keyword>
<dbReference type="Proteomes" id="UP000663802">
    <property type="component" value="Unassembled WGS sequence"/>
</dbReference>
<feature type="signal peptide" evidence="1">
    <location>
        <begin position="1"/>
        <end position="26"/>
    </location>
</feature>
<keyword evidence="1" id="KW-0732">Signal</keyword>
<name>A0ABQ1E464_9CLOT</name>
<dbReference type="RefSeq" id="WP_206867568.1">
    <property type="nucleotide sequence ID" value="NZ_BMBA01000001.1"/>
</dbReference>
<reference evidence="2 3" key="1">
    <citation type="journal article" date="2021" name="Int. J. Syst. Evol. Microbiol.">
        <title>Clostridium zeae sp. nov., isolated from corn silage.</title>
        <authorList>
            <person name="Kobayashi H."/>
            <person name="Tanizawa Y."/>
            <person name="Yagura M."/>
            <person name="Sakamoto M."/>
            <person name="Ohkuma M."/>
            <person name="Tohno M."/>
        </authorList>
    </citation>
    <scope>NUCLEOTIDE SEQUENCE [LARGE SCALE GENOMIC DNA]</scope>
    <source>
        <strain evidence="2 3">CSC2</strain>
    </source>
</reference>
<protein>
    <submittedName>
        <fullName evidence="2">Uncharacterized protein</fullName>
    </submittedName>
</protein>